<keyword evidence="3" id="KW-0720">Serine protease</keyword>
<dbReference type="PRINTS" id="PR00834">
    <property type="entry name" value="PROTEASES2C"/>
</dbReference>
<dbReference type="RefSeq" id="WP_320380599.1">
    <property type="nucleotide sequence ID" value="NZ_JAWDIQ010000002.1"/>
</dbReference>
<comment type="caution">
    <text evidence="4">The sequence shown here is derived from an EMBL/GenBank/DDBJ whole genome shotgun (WGS) entry which is preliminary data.</text>
</comment>
<dbReference type="PANTHER" id="PTHR43343:SF3">
    <property type="entry name" value="PROTEASE DO-LIKE 8, CHLOROPLASTIC"/>
    <property type="match status" value="1"/>
</dbReference>
<dbReference type="EMBL" id="JAWDIQ010000002">
    <property type="protein sequence ID" value="MDY0409047.1"/>
    <property type="molecule type" value="Genomic_DNA"/>
</dbReference>
<evidence type="ECO:0000256" key="3">
    <source>
        <dbReference type="ARBA" id="ARBA00022825"/>
    </source>
</evidence>
<keyword evidence="1" id="KW-0645">Protease</keyword>
<dbReference type="Proteomes" id="UP001275315">
    <property type="component" value="Unassembled WGS sequence"/>
</dbReference>
<dbReference type="InterPro" id="IPR051201">
    <property type="entry name" value="Chloro_Bact_Ser_Proteases"/>
</dbReference>
<dbReference type="InterPro" id="IPR001940">
    <property type="entry name" value="Peptidase_S1C"/>
</dbReference>
<dbReference type="Pfam" id="PF13365">
    <property type="entry name" value="Trypsin_2"/>
    <property type="match status" value="1"/>
</dbReference>
<gene>
    <name evidence="4" type="ORF">RWD45_11335</name>
</gene>
<protein>
    <submittedName>
        <fullName evidence="4">Trypsin-like peptidase domain-containing protein</fullName>
    </submittedName>
</protein>
<evidence type="ECO:0000256" key="1">
    <source>
        <dbReference type="ARBA" id="ARBA00022670"/>
    </source>
</evidence>
<dbReference type="Gene3D" id="2.40.10.120">
    <property type="match status" value="1"/>
</dbReference>
<evidence type="ECO:0000313" key="4">
    <source>
        <dbReference type="EMBL" id="MDY0409047.1"/>
    </source>
</evidence>
<name>A0ABU5CT75_9BACI</name>
<keyword evidence="5" id="KW-1185">Reference proteome</keyword>
<dbReference type="InterPro" id="IPR009003">
    <property type="entry name" value="Peptidase_S1_PA"/>
</dbReference>
<organism evidence="4 5">
    <name type="scientific">Paracerasibacillus soli</name>
    <dbReference type="NCBI Taxonomy" id="480284"/>
    <lineage>
        <taxon>Bacteria</taxon>
        <taxon>Bacillati</taxon>
        <taxon>Bacillota</taxon>
        <taxon>Bacilli</taxon>
        <taxon>Bacillales</taxon>
        <taxon>Bacillaceae</taxon>
        <taxon>Paracerasibacillus</taxon>
    </lineage>
</organism>
<dbReference type="SUPFAM" id="SSF50494">
    <property type="entry name" value="Trypsin-like serine proteases"/>
    <property type="match status" value="1"/>
</dbReference>
<dbReference type="PANTHER" id="PTHR43343">
    <property type="entry name" value="PEPTIDASE S12"/>
    <property type="match status" value="1"/>
</dbReference>
<keyword evidence="2" id="KW-0378">Hydrolase</keyword>
<accession>A0ABU5CT75</accession>
<evidence type="ECO:0000313" key="5">
    <source>
        <dbReference type="Proteomes" id="UP001275315"/>
    </source>
</evidence>
<reference evidence="4 5" key="1">
    <citation type="submission" date="2023-10" db="EMBL/GenBank/DDBJ databases">
        <title>Virgibacillus soli CC-YMP-6 genome.</title>
        <authorList>
            <person name="Miliotis G."/>
            <person name="Sengupta P."/>
            <person name="Hameed A."/>
            <person name="Chuvochina M."/>
            <person name="Mcdonagh F."/>
            <person name="Simpson A.C."/>
            <person name="Singh N.K."/>
            <person name="Rekha P.D."/>
            <person name="Raman K."/>
            <person name="Hugenholtz P."/>
            <person name="Venkateswaran K."/>
        </authorList>
    </citation>
    <scope>NUCLEOTIDE SEQUENCE [LARGE SCALE GENOMIC DNA]</scope>
    <source>
        <strain evidence="4 5">CC-YMP-6</strain>
    </source>
</reference>
<sequence>MTNAHVVEGEVQVFVRTSDGDEFLGTVIGYSNETDIAAIQVPRLIGVQPFSLETANKHEIGEEVIALGSPHGLDNTATLGYITGKDYHFIIGFYQYNDLYQISAPIAEGSSGGPLISKRDKKIIAINAAKSLEDETVGFSIPLYTVQQLIQDWLDNPMSEDDVIETFYRAAGNWFFQSKPTDKQSFQDDTNSDAQSDYFWHDKGHNEAGFTHFLSDV</sequence>
<proteinExistence type="predicted"/>
<evidence type="ECO:0000256" key="2">
    <source>
        <dbReference type="ARBA" id="ARBA00022801"/>
    </source>
</evidence>